<dbReference type="InterPro" id="IPR052373">
    <property type="entry name" value="Gamma-glu_amide_hydrolase"/>
</dbReference>
<keyword evidence="4" id="KW-1185">Reference proteome</keyword>
<dbReference type="RefSeq" id="WP_218826441.1">
    <property type="nucleotide sequence ID" value="NZ_FZNP01000030.1"/>
</dbReference>
<feature type="domain" description="Glutamine amidotransferase type-2" evidence="2">
    <location>
        <begin position="2"/>
        <end position="282"/>
    </location>
</feature>
<gene>
    <name evidence="3" type="ORF">SAMN06265355_13020</name>
</gene>
<dbReference type="PANTHER" id="PTHR43187:SF1">
    <property type="entry name" value="GLUTAMINE AMIDOTRANSFERASE DUG3-RELATED"/>
    <property type="match status" value="1"/>
</dbReference>
<dbReference type="EMBL" id="FZNP01000030">
    <property type="protein sequence ID" value="SNS79144.1"/>
    <property type="molecule type" value="Genomic_DNA"/>
</dbReference>
<accession>A0A239HFV4</accession>
<dbReference type="InterPro" id="IPR026869">
    <property type="entry name" value="EgtC-like"/>
</dbReference>
<reference evidence="4" key="1">
    <citation type="submission" date="2017-06" db="EMBL/GenBank/DDBJ databases">
        <authorList>
            <person name="Varghese N."/>
            <person name="Submissions S."/>
        </authorList>
    </citation>
    <scope>NUCLEOTIDE SEQUENCE [LARGE SCALE GENOMIC DNA]</scope>
    <source>
        <strain evidence="4">DSM 44485</strain>
    </source>
</reference>
<evidence type="ECO:0000259" key="2">
    <source>
        <dbReference type="PROSITE" id="PS51278"/>
    </source>
</evidence>
<keyword evidence="1 3" id="KW-0315">Glutamine amidotransferase</keyword>
<dbReference type="PROSITE" id="PS51278">
    <property type="entry name" value="GATASE_TYPE_2"/>
    <property type="match status" value="1"/>
</dbReference>
<dbReference type="InterPro" id="IPR029055">
    <property type="entry name" value="Ntn_hydrolases_N"/>
</dbReference>
<dbReference type="Proteomes" id="UP000198420">
    <property type="component" value="Unassembled WGS sequence"/>
</dbReference>
<sequence length="282" mass="31545">MCRWMAYSGDPAPAEALLFRPAHSLINQSLHARLGVETTNGDGFGLGWFGERRVPGVYKSVLPAWNDPNLREISREIRSRLLFAHVRASTGAAVQRSNCHPFRHGRWLWMHNGAIADFPRLKRDVMLAVDPSLYPEIEGTTDSEALFYLALTFGLMDDPPGAVARTVGLVEDLGRRRGVPDPLQMTVATSAGESIWVFRYSSLGRTRSLFYSTDIAQLRRLYPGMDVLQRLGTDARFVVSEPIQHLEGAWTEVPESSYAIVRPGTHELHPLVPVRPRQETTA</sequence>
<evidence type="ECO:0000313" key="3">
    <source>
        <dbReference type="EMBL" id="SNS79144.1"/>
    </source>
</evidence>
<protein>
    <submittedName>
        <fullName evidence="3">Glutamine amidotransferase</fullName>
    </submittedName>
</protein>
<dbReference type="Gene3D" id="3.60.20.10">
    <property type="entry name" value="Glutamine Phosphoribosylpyrophosphate, subunit 1, domain 1"/>
    <property type="match status" value="1"/>
</dbReference>
<evidence type="ECO:0000313" key="4">
    <source>
        <dbReference type="Proteomes" id="UP000198420"/>
    </source>
</evidence>
<dbReference type="CDD" id="cd01908">
    <property type="entry name" value="YafJ"/>
    <property type="match status" value="1"/>
</dbReference>
<dbReference type="Pfam" id="PF13230">
    <property type="entry name" value="GATase_4"/>
    <property type="match status" value="1"/>
</dbReference>
<dbReference type="AlphaFoldDB" id="A0A239HFV4"/>
<organism evidence="3 4">
    <name type="scientific">Actinomadura mexicana</name>
    <dbReference type="NCBI Taxonomy" id="134959"/>
    <lineage>
        <taxon>Bacteria</taxon>
        <taxon>Bacillati</taxon>
        <taxon>Actinomycetota</taxon>
        <taxon>Actinomycetes</taxon>
        <taxon>Streptosporangiales</taxon>
        <taxon>Thermomonosporaceae</taxon>
        <taxon>Actinomadura</taxon>
    </lineage>
</organism>
<dbReference type="GO" id="GO:0016740">
    <property type="term" value="F:transferase activity"/>
    <property type="evidence" value="ECO:0007669"/>
    <property type="project" value="UniProtKB-KW"/>
</dbReference>
<keyword evidence="3" id="KW-0808">Transferase</keyword>
<dbReference type="PANTHER" id="PTHR43187">
    <property type="entry name" value="GLUTAMINE AMIDOTRANSFERASE DUG3-RELATED"/>
    <property type="match status" value="1"/>
</dbReference>
<evidence type="ECO:0000256" key="1">
    <source>
        <dbReference type="ARBA" id="ARBA00022962"/>
    </source>
</evidence>
<name>A0A239HFV4_9ACTN</name>
<dbReference type="SUPFAM" id="SSF56235">
    <property type="entry name" value="N-terminal nucleophile aminohydrolases (Ntn hydrolases)"/>
    <property type="match status" value="1"/>
</dbReference>
<proteinExistence type="predicted"/>
<dbReference type="InterPro" id="IPR017932">
    <property type="entry name" value="GATase_2_dom"/>
</dbReference>